<keyword evidence="6" id="KW-1185">Reference proteome</keyword>
<evidence type="ECO:0000256" key="2">
    <source>
        <dbReference type="PROSITE-ProRule" id="PRU00176"/>
    </source>
</evidence>
<proteinExistence type="predicted"/>
<evidence type="ECO:0000259" key="4">
    <source>
        <dbReference type="PROSITE" id="PS50102"/>
    </source>
</evidence>
<evidence type="ECO:0000313" key="5">
    <source>
        <dbReference type="EMBL" id="KAK6632482.1"/>
    </source>
</evidence>
<dbReference type="InterPro" id="IPR035979">
    <property type="entry name" value="RBD_domain_sf"/>
</dbReference>
<dbReference type="Pfam" id="PF00076">
    <property type="entry name" value="RRM_1"/>
    <property type="match status" value="1"/>
</dbReference>
<evidence type="ECO:0000313" key="6">
    <source>
        <dbReference type="Proteomes" id="UP001359485"/>
    </source>
</evidence>
<feature type="domain" description="RRM" evidence="4">
    <location>
        <begin position="1"/>
        <end position="43"/>
    </location>
</feature>
<protein>
    <recommendedName>
        <fullName evidence="4">RRM domain-containing protein</fullName>
    </recommendedName>
</protein>
<comment type="caution">
    <text evidence="5">The sequence shown here is derived from an EMBL/GenBank/DDBJ whole genome shotgun (WGS) entry which is preliminary data.</text>
</comment>
<dbReference type="SUPFAM" id="SSF54928">
    <property type="entry name" value="RNA-binding domain, RBD"/>
    <property type="match status" value="1"/>
</dbReference>
<accession>A0ABR1B0Z3</accession>
<gene>
    <name evidence="5" type="ORF">RUM44_007524</name>
</gene>
<name>A0ABR1B0Z3_POLSC</name>
<keyword evidence="1 2" id="KW-0694">RNA-binding</keyword>
<dbReference type="InterPro" id="IPR000504">
    <property type="entry name" value="RRM_dom"/>
</dbReference>
<evidence type="ECO:0000256" key="3">
    <source>
        <dbReference type="SAM" id="MobiDB-lite"/>
    </source>
</evidence>
<dbReference type="EMBL" id="JAWJWF010000005">
    <property type="protein sequence ID" value="KAK6632482.1"/>
    <property type="molecule type" value="Genomic_DNA"/>
</dbReference>
<reference evidence="5 6" key="1">
    <citation type="submission" date="2023-09" db="EMBL/GenBank/DDBJ databases">
        <title>Genomes of two closely related lineages of the louse Polyplax serrata with different host specificities.</title>
        <authorList>
            <person name="Martinu J."/>
            <person name="Tarabai H."/>
            <person name="Stefka J."/>
            <person name="Hypsa V."/>
        </authorList>
    </citation>
    <scope>NUCLEOTIDE SEQUENCE [LARGE SCALE GENOMIC DNA]</scope>
    <source>
        <strain evidence="5">98ZLc_SE</strain>
    </source>
</reference>
<organism evidence="5 6">
    <name type="scientific">Polyplax serrata</name>
    <name type="common">Common mouse louse</name>
    <dbReference type="NCBI Taxonomy" id="468196"/>
    <lineage>
        <taxon>Eukaryota</taxon>
        <taxon>Metazoa</taxon>
        <taxon>Ecdysozoa</taxon>
        <taxon>Arthropoda</taxon>
        <taxon>Hexapoda</taxon>
        <taxon>Insecta</taxon>
        <taxon>Pterygota</taxon>
        <taxon>Neoptera</taxon>
        <taxon>Paraneoptera</taxon>
        <taxon>Psocodea</taxon>
        <taxon>Troctomorpha</taxon>
        <taxon>Phthiraptera</taxon>
        <taxon>Anoplura</taxon>
        <taxon>Polyplacidae</taxon>
        <taxon>Polyplax</taxon>
    </lineage>
</organism>
<dbReference type="Proteomes" id="UP001359485">
    <property type="component" value="Unassembled WGS sequence"/>
</dbReference>
<dbReference type="InterPro" id="IPR012677">
    <property type="entry name" value="Nucleotide-bd_a/b_plait_sf"/>
</dbReference>
<evidence type="ECO:0000256" key="1">
    <source>
        <dbReference type="ARBA" id="ARBA00022884"/>
    </source>
</evidence>
<feature type="compositionally biased region" description="Basic residues" evidence="3">
    <location>
        <begin position="125"/>
        <end position="135"/>
    </location>
</feature>
<dbReference type="PROSITE" id="PS50102">
    <property type="entry name" value="RRM"/>
    <property type="match status" value="1"/>
</dbReference>
<feature type="region of interest" description="Disordered" evidence="3">
    <location>
        <begin position="92"/>
        <end position="135"/>
    </location>
</feature>
<dbReference type="Gene3D" id="3.30.70.330">
    <property type="match status" value="1"/>
</dbReference>
<sequence length="135" mass="14994">MKGQPRGYAFVTYKTLDSAKESLAKLQGKRIGQKTLSVKWAYAATKEEYYGKKKPLMNIPALSGAKQDKKLSKMRAIQAIEAKLKTMECLLPAQSSSSSSSSRHNIDHTMNTSRKEIRNSNSVHPIHHKGTTSNS</sequence>